<dbReference type="Pfam" id="PF03479">
    <property type="entry name" value="PCC"/>
    <property type="match status" value="1"/>
</dbReference>
<feature type="non-terminal residue" evidence="2">
    <location>
        <position position="138"/>
    </location>
</feature>
<dbReference type="SUPFAM" id="SSF117856">
    <property type="entry name" value="AF0104/ALDC/Ptd012-like"/>
    <property type="match status" value="1"/>
</dbReference>
<dbReference type="CDD" id="cd11378">
    <property type="entry name" value="DUF296"/>
    <property type="match status" value="1"/>
</dbReference>
<dbReference type="PANTHER" id="PTHR34988">
    <property type="entry name" value="PROTEIN, PUTATIVE-RELATED"/>
    <property type="match status" value="1"/>
</dbReference>
<dbReference type="InterPro" id="IPR005175">
    <property type="entry name" value="PPC_dom"/>
</dbReference>
<dbReference type="PIRSF" id="PIRSF016702">
    <property type="entry name" value="DNA_bp_PD1"/>
    <property type="match status" value="1"/>
</dbReference>
<dbReference type="PANTHER" id="PTHR34988:SF1">
    <property type="entry name" value="DNA-BINDING PROTEIN"/>
    <property type="match status" value="1"/>
</dbReference>
<name>X1SE01_9ZZZZ</name>
<reference evidence="2" key="1">
    <citation type="journal article" date="2014" name="Front. Microbiol.">
        <title>High frequency of phylogenetically diverse reductive dehalogenase-homologous genes in deep subseafloor sedimentary metagenomes.</title>
        <authorList>
            <person name="Kawai M."/>
            <person name="Futagami T."/>
            <person name="Toyoda A."/>
            <person name="Takaki Y."/>
            <person name="Nishi S."/>
            <person name="Hori S."/>
            <person name="Arai W."/>
            <person name="Tsubouchi T."/>
            <person name="Morono Y."/>
            <person name="Uchiyama I."/>
            <person name="Ito T."/>
            <person name="Fujiyama A."/>
            <person name="Inagaki F."/>
            <person name="Takami H."/>
        </authorList>
    </citation>
    <scope>NUCLEOTIDE SEQUENCE</scope>
    <source>
        <strain evidence="2">Expedition CK06-06</strain>
    </source>
</reference>
<dbReference type="InterPro" id="IPR025707">
    <property type="entry name" value="DNA_bp_PD1"/>
</dbReference>
<organism evidence="2">
    <name type="scientific">marine sediment metagenome</name>
    <dbReference type="NCBI Taxonomy" id="412755"/>
    <lineage>
        <taxon>unclassified sequences</taxon>
        <taxon>metagenomes</taxon>
        <taxon>ecological metagenomes</taxon>
    </lineage>
</organism>
<dbReference type="AlphaFoldDB" id="X1SE01"/>
<sequence>MVCSLTTEAKRVIFARMEPGEDILKTIEAVSSEHGVRAGQLTLIGAVSKASLGFFDRDSMEYKTFTVNKDLEVVSCMGNIASTREGGLIVHAHMVVADQDGKCYGGHLMPGCEVSVTIELIITEMDDDVKRARDEATG</sequence>
<accession>X1SE01</accession>
<dbReference type="EMBL" id="BARW01015140">
    <property type="protein sequence ID" value="GAI91247.1"/>
    <property type="molecule type" value="Genomic_DNA"/>
</dbReference>
<gene>
    <name evidence="2" type="ORF">S12H4_26643</name>
</gene>
<proteinExistence type="predicted"/>
<protein>
    <recommendedName>
        <fullName evidence="1">PPC domain-containing protein</fullName>
    </recommendedName>
</protein>
<evidence type="ECO:0000259" key="1">
    <source>
        <dbReference type="PROSITE" id="PS51742"/>
    </source>
</evidence>
<evidence type="ECO:0000313" key="2">
    <source>
        <dbReference type="EMBL" id="GAI91247.1"/>
    </source>
</evidence>
<dbReference type="Gene3D" id="3.30.1330.80">
    <property type="entry name" value="Hypothetical protein, similar to alpha- acetolactate decarboxylase, domain 2"/>
    <property type="match status" value="1"/>
</dbReference>
<dbReference type="PROSITE" id="PS51742">
    <property type="entry name" value="PPC"/>
    <property type="match status" value="1"/>
</dbReference>
<comment type="caution">
    <text evidence="2">The sequence shown here is derived from an EMBL/GenBank/DDBJ whole genome shotgun (WGS) entry which is preliminary data.</text>
</comment>
<feature type="domain" description="PPC" evidence="1">
    <location>
        <begin position="7"/>
        <end position="138"/>
    </location>
</feature>